<dbReference type="SUPFAM" id="SSF51556">
    <property type="entry name" value="Metallo-dependent hydrolases"/>
    <property type="match status" value="1"/>
</dbReference>
<protein>
    <recommendedName>
        <fullName evidence="5">allantoinase</fullName>
        <ecNumber evidence="5">3.5.2.5</ecNumber>
    </recommendedName>
</protein>
<dbReference type="InterPro" id="IPR017593">
    <property type="entry name" value="Allantoinase"/>
</dbReference>
<evidence type="ECO:0000256" key="5">
    <source>
        <dbReference type="ARBA" id="ARBA00012863"/>
    </source>
</evidence>
<keyword evidence="6" id="KW-0479">Metal-binding</keyword>
<keyword evidence="7 10" id="KW-0378">Hydrolase</keyword>
<evidence type="ECO:0000256" key="3">
    <source>
        <dbReference type="ARBA" id="ARBA00010368"/>
    </source>
</evidence>
<sequence length="458" mass="48458">METTAPATLPGTSATPSHHDLVVRSRQVVLPGGTRPAAVVVDGESITAVTGIDAPVSADAEVSVPGTCVLMPGLVDTHVHVNEPGRTSWEGYESATRAALAAGVTTIIDMPLNSSPPTTTVEALEAKEAAARGRLSVDVGLWAGAVPGGTAQLAPLWQRGVFGFKCFTSFSGITEYGHLSYTELDRVAAEVAELGAVLLVHAEDPQVLAAAPQNVGREYADYLASRPSQAEVQAIDRVLQAARATGARVHILHLSSARALPAIRRAKDDGVPVTAETCPHYLTFAAHTVPDGATEYKCAPPLREETNRQALWEGLLDGTIDHVASDHSPCTEDLKNRQTGDFATAWGGVSSVQVGPAAVLTAGEEHGVGPQDLARWMATAPCQAFSIPGKGAIAAGCDADLVVMDPRETFVVDAQRLEHRNKLTPYHGRRLRGVVHRTFLRGRLVDRESMGGRVIRRC</sequence>
<comment type="subunit">
    <text evidence="4">Homotetramer.</text>
</comment>
<evidence type="ECO:0000256" key="6">
    <source>
        <dbReference type="ARBA" id="ARBA00022723"/>
    </source>
</evidence>
<dbReference type="Pfam" id="PF01979">
    <property type="entry name" value="Amidohydro_1"/>
    <property type="match status" value="1"/>
</dbReference>
<evidence type="ECO:0000256" key="2">
    <source>
        <dbReference type="ARBA" id="ARBA00004968"/>
    </source>
</evidence>
<organism evidence="10 11">
    <name type="scientific">Actinomyces lilanjuaniae</name>
    <dbReference type="NCBI Taxonomy" id="2321394"/>
    <lineage>
        <taxon>Bacteria</taxon>
        <taxon>Bacillati</taxon>
        <taxon>Actinomycetota</taxon>
        <taxon>Actinomycetes</taxon>
        <taxon>Actinomycetales</taxon>
        <taxon>Actinomycetaceae</taxon>
        <taxon>Actinomyces</taxon>
    </lineage>
</organism>
<dbReference type="Proteomes" id="UP000273001">
    <property type="component" value="Chromosome"/>
</dbReference>
<comment type="cofactor">
    <cofactor evidence="1">
        <name>Zn(2+)</name>
        <dbReference type="ChEBI" id="CHEBI:29105"/>
    </cofactor>
</comment>
<dbReference type="SUPFAM" id="SSF51338">
    <property type="entry name" value="Composite domain of metallo-dependent hydrolases"/>
    <property type="match status" value="1"/>
</dbReference>
<dbReference type="GO" id="GO:0004038">
    <property type="term" value="F:allantoinase activity"/>
    <property type="evidence" value="ECO:0007669"/>
    <property type="project" value="UniProtKB-EC"/>
</dbReference>
<evidence type="ECO:0000256" key="8">
    <source>
        <dbReference type="ARBA" id="ARBA00022833"/>
    </source>
</evidence>
<dbReference type="EC" id="3.5.2.5" evidence="5"/>
<dbReference type="RefSeq" id="WP_120205607.1">
    <property type="nucleotide sequence ID" value="NZ_CP032514.1"/>
</dbReference>
<evidence type="ECO:0000313" key="10">
    <source>
        <dbReference type="EMBL" id="AYD90660.1"/>
    </source>
</evidence>
<comment type="pathway">
    <text evidence="2">Nitrogen metabolism; (S)-allantoin degradation; allantoate from (S)-allantoin: step 1/1.</text>
</comment>
<accession>A0ABN5PQI8</accession>
<keyword evidence="11" id="KW-1185">Reference proteome</keyword>
<comment type="similarity">
    <text evidence="3">Belongs to the metallo-dependent hydrolases superfamily. Allantoinase family.</text>
</comment>
<gene>
    <name evidence="10" type="primary">allB</name>
    <name evidence="10" type="ORF">D5R93_12810</name>
</gene>
<evidence type="ECO:0000256" key="4">
    <source>
        <dbReference type="ARBA" id="ARBA00011881"/>
    </source>
</evidence>
<evidence type="ECO:0000256" key="7">
    <source>
        <dbReference type="ARBA" id="ARBA00022801"/>
    </source>
</evidence>
<name>A0ABN5PQI8_9ACTO</name>
<reference evidence="10 11" key="1">
    <citation type="submission" date="2018-09" db="EMBL/GenBank/DDBJ databases">
        <authorList>
            <person name="Li J."/>
        </authorList>
    </citation>
    <scope>NUCLEOTIDE SEQUENCE [LARGE SCALE GENOMIC DNA]</scope>
    <source>
        <strain evidence="10 11">2129</strain>
    </source>
</reference>
<dbReference type="PANTHER" id="PTHR43668">
    <property type="entry name" value="ALLANTOINASE"/>
    <property type="match status" value="1"/>
</dbReference>
<keyword evidence="8" id="KW-0862">Zinc</keyword>
<feature type="domain" description="Amidohydrolase-related" evidence="9">
    <location>
        <begin position="69"/>
        <end position="445"/>
    </location>
</feature>
<dbReference type="Gene3D" id="3.20.20.140">
    <property type="entry name" value="Metal-dependent hydrolases"/>
    <property type="match status" value="1"/>
</dbReference>
<proteinExistence type="inferred from homology"/>
<dbReference type="InterPro" id="IPR050138">
    <property type="entry name" value="DHOase/Allantoinase_Hydrolase"/>
</dbReference>
<dbReference type="PANTHER" id="PTHR43668:SF2">
    <property type="entry name" value="ALLANTOINASE"/>
    <property type="match status" value="1"/>
</dbReference>
<dbReference type="InterPro" id="IPR011059">
    <property type="entry name" value="Metal-dep_hydrolase_composite"/>
</dbReference>
<dbReference type="InterPro" id="IPR032466">
    <property type="entry name" value="Metal_Hydrolase"/>
</dbReference>
<evidence type="ECO:0000256" key="1">
    <source>
        <dbReference type="ARBA" id="ARBA00001947"/>
    </source>
</evidence>
<dbReference type="InterPro" id="IPR006680">
    <property type="entry name" value="Amidohydro-rel"/>
</dbReference>
<evidence type="ECO:0000259" key="9">
    <source>
        <dbReference type="Pfam" id="PF01979"/>
    </source>
</evidence>
<evidence type="ECO:0000313" key="11">
    <source>
        <dbReference type="Proteomes" id="UP000273001"/>
    </source>
</evidence>
<dbReference type="NCBIfam" id="TIGR03178">
    <property type="entry name" value="allantoinase"/>
    <property type="match status" value="1"/>
</dbReference>
<dbReference type="EMBL" id="CP032514">
    <property type="protein sequence ID" value="AYD90660.1"/>
    <property type="molecule type" value="Genomic_DNA"/>
</dbReference>